<feature type="domain" description="Aminotransferase class V" evidence="2">
    <location>
        <begin position="62"/>
        <end position="385"/>
    </location>
</feature>
<comment type="caution">
    <text evidence="3">The sequence shown here is derived from an EMBL/GenBank/DDBJ whole genome shotgun (WGS) entry which is preliminary data.</text>
</comment>
<accession>A0ABT8F0N7</accession>
<dbReference type="RefSeq" id="WP_320002531.1">
    <property type="nucleotide sequence ID" value="NZ_JAUHJS010000001.1"/>
</dbReference>
<dbReference type="PANTHER" id="PTHR43092">
    <property type="entry name" value="L-CYSTEINE DESULFHYDRASE"/>
    <property type="match status" value="1"/>
</dbReference>
<dbReference type="InterPro" id="IPR015424">
    <property type="entry name" value="PyrdxlP-dep_Trfase"/>
</dbReference>
<keyword evidence="3" id="KW-0808">Transferase</keyword>
<dbReference type="GO" id="GO:0008483">
    <property type="term" value="F:transaminase activity"/>
    <property type="evidence" value="ECO:0007669"/>
    <property type="project" value="UniProtKB-KW"/>
</dbReference>
<dbReference type="InterPro" id="IPR000192">
    <property type="entry name" value="Aminotrans_V_dom"/>
</dbReference>
<evidence type="ECO:0000256" key="1">
    <source>
        <dbReference type="ARBA" id="ARBA00022898"/>
    </source>
</evidence>
<proteinExistence type="predicted"/>
<reference evidence="3" key="1">
    <citation type="submission" date="2023-06" db="EMBL/GenBank/DDBJ databases">
        <title>Cytophagales bacterium Strain LB-30, isolated from soil.</title>
        <authorList>
            <person name="Liu B."/>
        </authorList>
    </citation>
    <scope>NUCLEOTIDE SEQUENCE</scope>
    <source>
        <strain evidence="3">LB-30</strain>
    </source>
</reference>
<keyword evidence="1" id="KW-0663">Pyridoxal phosphate</keyword>
<gene>
    <name evidence="3" type="ORF">QWY31_00735</name>
</gene>
<keyword evidence="3" id="KW-0032">Aminotransferase</keyword>
<sequence length="431" mass="48857">MTHAHIAQPWVQAWNQWIAEHLLTLQNVPAIPSQFGPIAGNDENTWKEIRNYYPKPIGITNFNSGAVSSSPIWVEQAMVQYYSRVNQAPSYFLWKVMEQGRELVRKGIAQLAGVSEEEIAFTRNTTEALNTLIFGIPLQKSEEVIIAKQDYSKAVIGWRQRALREGISLKEISLDLPQQTDEEIIQTYLKAITPQTKVVQVTQVINWNGQILPYKKLVNEIKAQHPQVWVLLDGAHGFALLDTDLSEIPCDFYVAPLHKWLHGPITSGMMMIRKSLISKIWPYASSAQPMSDAIQKFEEVSLVLTPYILAIGHALAFHWSLGRENKENRLRHLRQQLEASLTSIPLIWRTPQEEARKCGIILFEVHGAAIDTIESHMLHQHQIHVGTVRWETFQGIRLTPNIYTAPEDITRLSLALRGYFANVKGAVVAGV</sequence>
<organism evidence="3 4">
    <name type="scientific">Shiella aurantiaca</name>
    <dbReference type="NCBI Taxonomy" id="3058365"/>
    <lineage>
        <taxon>Bacteria</taxon>
        <taxon>Pseudomonadati</taxon>
        <taxon>Bacteroidota</taxon>
        <taxon>Cytophagia</taxon>
        <taxon>Cytophagales</taxon>
        <taxon>Shiellaceae</taxon>
        <taxon>Shiella</taxon>
    </lineage>
</organism>
<dbReference type="EMBL" id="JAUHJS010000001">
    <property type="protein sequence ID" value="MDN4164002.1"/>
    <property type="molecule type" value="Genomic_DNA"/>
</dbReference>
<evidence type="ECO:0000313" key="3">
    <source>
        <dbReference type="EMBL" id="MDN4164002.1"/>
    </source>
</evidence>
<protein>
    <submittedName>
        <fullName evidence="3">Aminotransferase class V-fold PLP-dependent enzyme</fullName>
    </submittedName>
</protein>
<dbReference type="PANTHER" id="PTHR43092:SF6">
    <property type="entry name" value="BLR1280 PROTEIN"/>
    <property type="match status" value="1"/>
</dbReference>
<dbReference type="InterPro" id="IPR015422">
    <property type="entry name" value="PyrdxlP-dep_Trfase_small"/>
</dbReference>
<dbReference type="Proteomes" id="UP001168552">
    <property type="component" value="Unassembled WGS sequence"/>
</dbReference>
<evidence type="ECO:0000259" key="2">
    <source>
        <dbReference type="Pfam" id="PF00266"/>
    </source>
</evidence>
<dbReference type="Gene3D" id="3.90.1150.10">
    <property type="entry name" value="Aspartate Aminotransferase, domain 1"/>
    <property type="match status" value="1"/>
</dbReference>
<name>A0ABT8F0N7_9BACT</name>
<dbReference type="SUPFAM" id="SSF53383">
    <property type="entry name" value="PLP-dependent transferases"/>
    <property type="match status" value="1"/>
</dbReference>
<keyword evidence="4" id="KW-1185">Reference proteome</keyword>
<dbReference type="Gene3D" id="3.40.640.10">
    <property type="entry name" value="Type I PLP-dependent aspartate aminotransferase-like (Major domain)"/>
    <property type="match status" value="1"/>
</dbReference>
<dbReference type="InterPro" id="IPR015421">
    <property type="entry name" value="PyrdxlP-dep_Trfase_major"/>
</dbReference>
<evidence type="ECO:0000313" key="4">
    <source>
        <dbReference type="Proteomes" id="UP001168552"/>
    </source>
</evidence>
<dbReference type="Pfam" id="PF00266">
    <property type="entry name" value="Aminotran_5"/>
    <property type="match status" value="1"/>
</dbReference>